<reference evidence="2 3" key="1">
    <citation type="submission" date="2022-08" db="EMBL/GenBank/DDBJ databases">
        <title>Reclassification of Massilia species as members of the genera Telluria, Duganella, Pseudoduganella, Mokoshia gen. nov. and Zemynaea gen. nov. using orthogonal and non-orthogonal genome-based approaches.</title>
        <authorList>
            <person name="Bowman J.P."/>
        </authorList>
    </citation>
    <scope>NUCLEOTIDE SEQUENCE [LARGE SCALE GENOMIC DNA]</scope>
    <source>
        <strain evidence="2 3">JCM 31605</strain>
    </source>
</reference>
<dbReference type="RefSeq" id="WP_258822233.1">
    <property type="nucleotide sequence ID" value="NZ_JANUHB010000002.1"/>
</dbReference>
<organism evidence="2 3">
    <name type="scientific">Massilia agilis</name>
    <dbReference type="NCBI Taxonomy" id="1811226"/>
    <lineage>
        <taxon>Bacteria</taxon>
        <taxon>Pseudomonadati</taxon>
        <taxon>Pseudomonadota</taxon>
        <taxon>Betaproteobacteria</taxon>
        <taxon>Burkholderiales</taxon>
        <taxon>Oxalobacteraceae</taxon>
        <taxon>Telluria group</taxon>
        <taxon>Massilia</taxon>
    </lineage>
</organism>
<feature type="signal peptide" evidence="1">
    <location>
        <begin position="1"/>
        <end position="22"/>
    </location>
</feature>
<dbReference type="Proteomes" id="UP001206126">
    <property type="component" value="Unassembled WGS sequence"/>
</dbReference>
<protein>
    <recommendedName>
        <fullName evidence="4">Lipoprotein</fullName>
    </recommendedName>
</protein>
<feature type="chain" id="PRO_5046468970" description="Lipoprotein" evidence="1">
    <location>
        <begin position="23"/>
        <end position="193"/>
    </location>
</feature>
<keyword evidence="1" id="KW-0732">Signal</keyword>
<evidence type="ECO:0000313" key="2">
    <source>
        <dbReference type="EMBL" id="MCS0808464.1"/>
    </source>
</evidence>
<name>A0ABT2DAX4_9BURK</name>
<gene>
    <name evidence="2" type="ORF">NX774_11090</name>
</gene>
<keyword evidence="3" id="KW-1185">Reference proteome</keyword>
<evidence type="ECO:0008006" key="4">
    <source>
        <dbReference type="Google" id="ProtNLM"/>
    </source>
</evidence>
<accession>A0ABT2DAX4</accession>
<evidence type="ECO:0000313" key="3">
    <source>
        <dbReference type="Proteomes" id="UP001206126"/>
    </source>
</evidence>
<dbReference type="EMBL" id="JANUHB010000002">
    <property type="protein sequence ID" value="MCS0808464.1"/>
    <property type="molecule type" value="Genomic_DNA"/>
</dbReference>
<sequence>MHTRYIPWFVLVASTLTGCTVAPTAGISSVPQATASPSLVDAPPGDYRKFSSKIDASLTGRLKTMRVVTKAVRLQPSKEWAPTIIFCLKNNKNGGEYCLNTYAVKDGTRIVAKFVNKEAEFNDVITTRLPFDLAPADYHYLDLMFSEDKLIMIIDDEKVVDHPVHGLMDEYWFGCSSIICSVQVIYPFSPPTD</sequence>
<dbReference type="PROSITE" id="PS51257">
    <property type="entry name" value="PROKAR_LIPOPROTEIN"/>
    <property type="match status" value="1"/>
</dbReference>
<comment type="caution">
    <text evidence="2">The sequence shown here is derived from an EMBL/GenBank/DDBJ whole genome shotgun (WGS) entry which is preliminary data.</text>
</comment>
<evidence type="ECO:0000256" key="1">
    <source>
        <dbReference type="SAM" id="SignalP"/>
    </source>
</evidence>
<proteinExistence type="predicted"/>